<dbReference type="EMBL" id="CP014692">
    <property type="protein sequence ID" value="AQS84017.1"/>
    <property type="molecule type" value="Genomic_DNA"/>
</dbReference>
<keyword evidence="1" id="KW-0175">Coiled coil</keyword>
<dbReference type="RefSeq" id="WP_077812052.1">
    <property type="nucleotide sequence ID" value="NZ_CP014692.1"/>
</dbReference>
<keyword evidence="2" id="KW-0812">Transmembrane</keyword>
<dbReference type="STRING" id="435.A0U92_03670"/>
<name>A0A1U9KE53_ACEAC</name>
<evidence type="ECO:0000256" key="1">
    <source>
        <dbReference type="SAM" id="Coils"/>
    </source>
</evidence>
<evidence type="ECO:0000313" key="4">
    <source>
        <dbReference type="Proteomes" id="UP000188937"/>
    </source>
</evidence>
<keyword evidence="2" id="KW-0472">Membrane</keyword>
<reference evidence="3 4" key="1">
    <citation type="submission" date="2016-03" db="EMBL/GenBank/DDBJ databases">
        <title>Acetic acid bacteria sequencing.</title>
        <authorList>
            <person name="Brandt J."/>
            <person name="Jakob F."/>
            <person name="Vogel R.F."/>
        </authorList>
    </citation>
    <scope>NUCLEOTIDE SEQUENCE [LARGE SCALE GENOMIC DNA]</scope>
    <source>
        <strain evidence="3 4">TMW2.1153</strain>
    </source>
</reference>
<dbReference type="OrthoDB" id="7605104at2"/>
<keyword evidence="2" id="KW-1133">Transmembrane helix</keyword>
<gene>
    <name evidence="3" type="ORF">A0U92_03670</name>
</gene>
<evidence type="ECO:0000313" key="3">
    <source>
        <dbReference type="EMBL" id="AQS84017.1"/>
    </source>
</evidence>
<dbReference type="KEGG" id="aace:A0U92_03670"/>
<accession>A0A1U9KE53</accession>
<protein>
    <submittedName>
        <fullName evidence="3">Uncharacterized protein</fullName>
    </submittedName>
</protein>
<evidence type="ECO:0000256" key="2">
    <source>
        <dbReference type="SAM" id="Phobius"/>
    </source>
</evidence>
<feature type="transmembrane region" description="Helical" evidence="2">
    <location>
        <begin position="58"/>
        <end position="82"/>
    </location>
</feature>
<sequence length="85" mass="9583">MSDVSSEISFDRELGRLEGRVASLETTVESLERTVARLEKYASSFMNMLEFSAKFIKFIWWAISVIGIDALVRVITAAVHLWGLS</sequence>
<dbReference type="Proteomes" id="UP000188937">
    <property type="component" value="Chromosome"/>
</dbReference>
<proteinExistence type="predicted"/>
<organism evidence="3 4">
    <name type="scientific">Acetobacter aceti</name>
    <dbReference type="NCBI Taxonomy" id="435"/>
    <lineage>
        <taxon>Bacteria</taxon>
        <taxon>Pseudomonadati</taxon>
        <taxon>Pseudomonadota</taxon>
        <taxon>Alphaproteobacteria</taxon>
        <taxon>Acetobacterales</taxon>
        <taxon>Acetobacteraceae</taxon>
        <taxon>Acetobacter</taxon>
        <taxon>Acetobacter subgen. Acetobacter</taxon>
    </lineage>
</organism>
<keyword evidence="4" id="KW-1185">Reference proteome</keyword>
<feature type="coiled-coil region" evidence="1">
    <location>
        <begin position="14"/>
        <end position="41"/>
    </location>
</feature>
<dbReference type="AlphaFoldDB" id="A0A1U9KE53"/>